<organism evidence="13 14">
    <name type="scientific">Danionella cerebrum</name>
    <dbReference type="NCBI Taxonomy" id="2873325"/>
    <lineage>
        <taxon>Eukaryota</taxon>
        <taxon>Metazoa</taxon>
        <taxon>Chordata</taxon>
        <taxon>Craniata</taxon>
        <taxon>Vertebrata</taxon>
        <taxon>Euteleostomi</taxon>
        <taxon>Actinopterygii</taxon>
        <taxon>Neopterygii</taxon>
        <taxon>Teleostei</taxon>
        <taxon>Ostariophysi</taxon>
        <taxon>Cypriniformes</taxon>
        <taxon>Danionidae</taxon>
        <taxon>Danioninae</taxon>
        <taxon>Danionella</taxon>
    </lineage>
</organism>
<comment type="similarity">
    <text evidence="10">Belongs to the chemokine-like receptor (CMKLR) family.</text>
</comment>
<keyword evidence="6" id="KW-1015">Disulfide bond</keyword>
<feature type="transmembrane region" description="Helical" evidence="11">
    <location>
        <begin position="255"/>
        <end position="273"/>
    </location>
</feature>
<keyword evidence="5 11" id="KW-0472">Membrane</keyword>
<evidence type="ECO:0000256" key="1">
    <source>
        <dbReference type="ARBA" id="ARBA00004141"/>
    </source>
</evidence>
<feature type="transmembrane region" description="Helical" evidence="11">
    <location>
        <begin position="285"/>
        <end position="309"/>
    </location>
</feature>
<dbReference type="PRINTS" id="PR00237">
    <property type="entry name" value="GPCRRHODOPSN"/>
</dbReference>
<evidence type="ECO:0000256" key="9">
    <source>
        <dbReference type="ARBA" id="ARBA00023224"/>
    </source>
</evidence>
<keyword evidence="7" id="KW-0675">Receptor</keyword>
<evidence type="ECO:0000256" key="2">
    <source>
        <dbReference type="ARBA" id="ARBA00022692"/>
    </source>
</evidence>
<dbReference type="InterPro" id="IPR017452">
    <property type="entry name" value="GPCR_Rhodpsn_7TM"/>
</dbReference>
<keyword evidence="4" id="KW-0297">G-protein coupled receptor</keyword>
<dbReference type="EMBL" id="SRMA01026761">
    <property type="protein sequence ID" value="TRY71318.1"/>
    <property type="molecule type" value="Genomic_DNA"/>
</dbReference>
<feature type="transmembrane region" description="Helical" evidence="11">
    <location>
        <begin position="48"/>
        <end position="73"/>
    </location>
</feature>
<evidence type="ECO:0000256" key="7">
    <source>
        <dbReference type="ARBA" id="ARBA00023170"/>
    </source>
</evidence>
<reference evidence="13 14" key="1">
    <citation type="journal article" date="2019" name="Sci. Data">
        <title>Hybrid genome assembly and annotation of Danionella translucida.</title>
        <authorList>
            <person name="Kadobianskyi M."/>
            <person name="Schulze L."/>
            <person name="Schuelke M."/>
            <person name="Judkewitz B."/>
        </authorList>
    </citation>
    <scope>NUCLEOTIDE SEQUENCE [LARGE SCALE GENOMIC DNA]</scope>
    <source>
        <strain evidence="13 14">Bolton</strain>
    </source>
</reference>
<comment type="subcellular location">
    <subcellularLocation>
        <location evidence="1">Membrane</location>
        <topology evidence="1">Multi-pass membrane protein</topology>
    </subcellularLocation>
</comment>
<evidence type="ECO:0000256" key="5">
    <source>
        <dbReference type="ARBA" id="ARBA00023136"/>
    </source>
</evidence>
<dbReference type="GO" id="GO:0005886">
    <property type="term" value="C:plasma membrane"/>
    <property type="evidence" value="ECO:0007669"/>
    <property type="project" value="TreeGrafter"/>
</dbReference>
<protein>
    <recommendedName>
        <fullName evidence="12">G-protein coupled receptors family 1 profile domain-containing protein</fullName>
    </recommendedName>
</protein>
<feature type="transmembrane region" description="Helical" evidence="11">
    <location>
        <begin position="212"/>
        <end position="234"/>
    </location>
</feature>
<dbReference type="Proteomes" id="UP000316079">
    <property type="component" value="Unassembled WGS sequence"/>
</dbReference>
<dbReference type="GO" id="GO:0004930">
    <property type="term" value="F:G protein-coupled receptor activity"/>
    <property type="evidence" value="ECO:0007669"/>
    <property type="project" value="UniProtKB-KW"/>
</dbReference>
<dbReference type="Gene3D" id="1.20.1070.10">
    <property type="entry name" value="Rhodopsin 7-helix transmembrane proteins"/>
    <property type="match status" value="1"/>
</dbReference>
<evidence type="ECO:0000313" key="13">
    <source>
        <dbReference type="EMBL" id="TRY71318.1"/>
    </source>
</evidence>
<dbReference type="GO" id="GO:0004875">
    <property type="term" value="F:complement receptor activity"/>
    <property type="evidence" value="ECO:0007669"/>
    <property type="project" value="TreeGrafter"/>
</dbReference>
<keyword evidence="8" id="KW-0325">Glycoprotein</keyword>
<dbReference type="OrthoDB" id="8888548at2759"/>
<evidence type="ECO:0000256" key="8">
    <source>
        <dbReference type="ARBA" id="ARBA00023180"/>
    </source>
</evidence>
<name>A0A553P0W0_9TELE</name>
<keyword evidence="14" id="KW-1185">Reference proteome</keyword>
<evidence type="ECO:0000256" key="3">
    <source>
        <dbReference type="ARBA" id="ARBA00022989"/>
    </source>
</evidence>
<evidence type="ECO:0000259" key="12">
    <source>
        <dbReference type="PROSITE" id="PS50262"/>
    </source>
</evidence>
<dbReference type="SUPFAM" id="SSF81321">
    <property type="entry name" value="Family A G protein-coupled receptor-like"/>
    <property type="match status" value="1"/>
</dbReference>
<evidence type="ECO:0000256" key="10">
    <source>
        <dbReference type="ARBA" id="ARBA00025736"/>
    </source>
</evidence>
<dbReference type="PANTHER" id="PTHR24225:SF74">
    <property type="entry name" value="CHEMOKINE-LIKE RECEPTOR 1"/>
    <property type="match status" value="1"/>
</dbReference>
<proteinExistence type="inferred from homology"/>
<dbReference type="GO" id="GO:0007204">
    <property type="term" value="P:positive regulation of cytosolic calcium ion concentration"/>
    <property type="evidence" value="ECO:0007669"/>
    <property type="project" value="TreeGrafter"/>
</dbReference>
<dbReference type="InterPro" id="IPR000826">
    <property type="entry name" value="Formyl_rcpt-rel"/>
</dbReference>
<dbReference type="AlphaFoldDB" id="A0A553P0W0"/>
<evidence type="ECO:0000256" key="4">
    <source>
        <dbReference type="ARBA" id="ARBA00023040"/>
    </source>
</evidence>
<feature type="transmembrane region" description="Helical" evidence="11">
    <location>
        <begin position="160"/>
        <end position="180"/>
    </location>
</feature>
<accession>A0A553P0W0</accession>
<dbReference type="PANTHER" id="PTHR24225">
    <property type="entry name" value="CHEMOTACTIC RECEPTOR"/>
    <property type="match status" value="1"/>
</dbReference>
<gene>
    <name evidence="13" type="ORF">DNTS_002255</name>
</gene>
<keyword evidence="2 11" id="KW-0812">Transmembrane</keyword>
<evidence type="ECO:0000256" key="6">
    <source>
        <dbReference type="ARBA" id="ARBA00023157"/>
    </source>
</evidence>
<evidence type="ECO:0000313" key="14">
    <source>
        <dbReference type="Proteomes" id="UP000316079"/>
    </source>
</evidence>
<dbReference type="Pfam" id="PF00001">
    <property type="entry name" value="7tm_1"/>
    <property type="match status" value="1"/>
</dbReference>
<feature type="transmembrane region" description="Helical" evidence="11">
    <location>
        <begin position="85"/>
        <end position="108"/>
    </location>
</feature>
<dbReference type="GO" id="GO:0006954">
    <property type="term" value="P:inflammatory response"/>
    <property type="evidence" value="ECO:0007669"/>
    <property type="project" value="TreeGrafter"/>
</dbReference>
<keyword evidence="3 11" id="KW-1133">Transmembrane helix</keyword>
<comment type="caution">
    <text evidence="13">The sequence shown here is derived from an EMBL/GenBank/DDBJ whole genome shotgun (WGS) entry which is preliminary data.</text>
</comment>
<dbReference type="InterPro" id="IPR000276">
    <property type="entry name" value="GPCR_Rhodpsn"/>
</dbReference>
<dbReference type="PROSITE" id="PS50262">
    <property type="entry name" value="G_PROTEIN_RECEP_F1_2"/>
    <property type="match status" value="1"/>
</dbReference>
<keyword evidence="9" id="KW-0807">Transducer</keyword>
<sequence length="345" mass="38986">MAMIFKMAHENTTIVDYDSSTNDYYDVTPYPTTTVDSSAVKMAQTLRVVYIVTYSTDFILGVILNFTVIVVGLQKSKLSNKTADWILALAVTHLASCISVAFQLLYVYNDFAWKYGSVSCKMASYLTYGSMFSSAAMLNLWSLHSILLKSSCIKQYRNCHVTLIAFSWTVAAILACPSLVSREVRDHRCIDDYYFNKEGKSREGKVPMKAVVGMRLLLGLLVPALVMFISFLMGPFKKRCPSCMKKKQILRLFQIVYFVCWGPLILLSMLQITEFNRNGSNMATYWLPFATMLATSHCFISPLFFLLLGCRGDNKMKWMTHDPDQNHRGADSLPGDDLEQLHVAA</sequence>
<feature type="domain" description="G-protein coupled receptors family 1 profile" evidence="12">
    <location>
        <begin position="64"/>
        <end position="305"/>
    </location>
</feature>
<evidence type="ECO:0000256" key="11">
    <source>
        <dbReference type="SAM" id="Phobius"/>
    </source>
</evidence>
<dbReference type="GO" id="GO:0007200">
    <property type="term" value="P:phospholipase C-activating G protein-coupled receptor signaling pathway"/>
    <property type="evidence" value="ECO:0007669"/>
    <property type="project" value="TreeGrafter"/>
</dbReference>